<feature type="transmembrane region" description="Helical" evidence="1">
    <location>
        <begin position="12"/>
        <end position="33"/>
    </location>
</feature>
<name>A0A833JMU5_MARNT</name>
<organism evidence="2 3">
    <name type="scientific">Marinobacter nauticus</name>
    <name type="common">Marinobacter hydrocarbonoclasticus</name>
    <name type="synonym">Marinobacter aquaeolei</name>
    <dbReference type="NCBI Taxonomy" id="2743"/>
    <lineage>
        <taxon>Bacteria</taxon>
        <taxon>Pseudomonadati</taxon>
        <taxon>Pseudomonadota</taxon>
        <taxon>Gammaproteobacteria</taxon>
        <taxon>Pseudomonadales</taxon>
        <taxon>Marinobacteraceae</taxon>
        <taxon>Marinobacter</taxon>
    </lineage>
</organism>
<protein>
    <recommendedName>
        <fullName evidence="4">Prepilin-type N-terminal cleavage/methylation domain-containing protein</fullName>
    </recommendedName>
</protein>
<dbReference type="AlphaFoldDB" id="A0A833JMU5"/>
<dbReference type="RefSeq" id="WP_153741446.1">
    <property type="nucleotide sequence ID" value="NZ_WBMP01000019.1"/>
</dbReference>
<evidence type="ECO:0000256" key="1">
    <source>
        <dbReference type="SAM" id="Phobius"/>
    </source>
</evidence>
<dbReference type="InterPro" id="IPR012902">
    <property type="entry name" value="N_methyl_site"/>
</dbReference>
<dbReference type="EMBL" id="WBMP01000019">
    <property type="protein sequence ID" value="KAE8544246.1"/>
    <property type="molecule type" value="Genomic_DNA"/>
</dbReference>
<dbReference type="InterPro" id="IPR032092">
    <property type="entry name" value="PilW"/>
</dbReference>
<keyword evidence="1" id="KW-0812">Transmembrane</keyword>
<reference evidence="2 3" key="1">
    <citation type="submission" date="2019-10" db="EMBL/GenBank/DDBJ databases">
        <title>Draft genome sequence of Marinobacter hydrocarbonoclasticus NCT7M from the microbiome of the marine copepod.</title>
        <authorList>
            <person name="Nuttall R."/>
            <person name="Sharma G."/>
            <person name="Moisander P."/>
        </authorList>
    </citation>
    <scope>NUCLEOTIDE SEQUENCE [LARGE SCALE GENOMIC DNA]</scope>
    <source>
        <strain evidence="2 3">NCT7M</strain>
    </source>
</reference>
<keyword evidence="1" id="KW-0472">Membrane</keyword>
<evidence type="ECO:0000313" key="2">
    <source>
        <dbReference type="EMBL" id="KAE8544246.1"/>
    </source>
</evidence>
<dbReference type="Pfam" id="PF16074">
    <property type="entry name" value="PilW"/>
    <property type="match status" value="1"/>
</dbReference>
<gene>
    <name evidence="2" type="ORF">F6453_3369</name>
</gene>
<dbReference type="GO" id="GO:0043683">
    <property type="term" value="P:type IV pilus assembly"/>
    <property type="evidence" value="ECO:0007669"/>
    <property type="project" value="InterPro"/>
</dbReference>
<proteinExistence type="predicted"/>
<evidence type="ECO:0000313" key="3">
    <source>
        <dbReference type="Proteomes" id="UP000469950"/>
    </source>
</evidence>
<sequence length="370" mass="39742">MNVISHQKGLSIVELMIALTLGLILIAGLVQIFSGNQRSFIVGEANMRVQETGRMTTEFLGRAIRNADYWGCIPRENVANKLDNTHPAYTAAEDLFSFSDGFMAYQSDGTTPGLDKTDALILRGVGGAGDVAITDPMPNSSANLKVNTVAGISESDILLISDCIAGDIFQVTGTQTGANPGINHNTGASVKPGNGKPRDGVDVTVDNNCPGNAANCLSKQYDQAAQIYNPYYYQFYIDDPSGSRALFRKDGADPAQEIMDGVWDLQIQVGIDAGLSNGEVTQWVDIDGPTALSTSAAANVVAVRMSVLARSPENNIVDAPMELCYPSWTDCSSAPNYKVADKIASDSRHLYRVYTSTATIRNRILRVEQN</sequence>
<keyword evidence="1" id="KW-1133">Transmembrane helix</keyword>
<dbReference type="Pfam" id="PF07963">
    <property type="entry name" value="N_methyl"/>
    <property type="match status" value="1"/>
</dbReference>
<dbReference type="Proteomes" id="UP000469950">
    <property type="component" value="Unassembled WGS sequence"/>
</dbReference>
<comment type="caution">
    <text evidence="2">The sequence shown here is derived from an EMBL/GenBank/DDBJ whole genome shotgun (WGS) entry which is preliminary data.</text>
</comment>
<evidence type="ECO:0008006" key="4">
    <source>
        <dbReference type="Google" id="ProtNLM"/>
    </source>
</evidence>
<accession>A0A833JMU5</accession>